<dbReference type="PANTHER" id="PTHR30469">
    <property type="entry name" value="MULTIDRUG RESISTANCE PROTEIN MDTA"/>
    <property type="match status" value="1"/>
</dbReference>
<organism evidence="3 4">
    <name type="scientific">Sunxiuqinia dokdonensis</name>
    <dbReference type="NCBI Taxonomy" id="1409788"/>
    <lineage>
        <taxon>Bacteria</taxon>
        <taxon>Pseudomonadati</taxon>
        <taxon>Bacteroidota</taxon>
        <taxon>Bacteroidia</taxon>
        <taxon>Marinilabiliales</taxon>
        <taxon>Prolixibacteraceae</taxon>
        <taxon>Sunxiuqinia</taxon>
    </lineage>
</organism>
<feature type="coiled-coil region" evidence="1">
    <location>
        <begin position="88"/>
        <end position="153"/>
    </location>
</feature>
<dbReference type="RefSeq" id="WP_082326470.1">
    <property type="nucleotide sequence ID" value="NZ_LGIA01000162.1"/>
</dbReference>
<dbReference type="Pfam" id="PF25973">
    <property type="entry name" value="BSH_CzcB"/>
    <property type="match status" value="1"/>
</dbReference>
<dbReference type="STRING" id="1409788.NC99_27650"/>
<evidence type="ECO:0000259" key="2">
    <source>
        <dbReference type="Pfam" id="PF25973"/>
    </source>
</evidence>
<dbReference type="GO" id="GO:0015562">
    <property type="term" value="F:efflux transmembrane transporter activity"/>
    <property type="evidence" value="ECO:0007669"/>
    <property type="project" value="TreeGrafter"/>
</dbReference>
<reference evidence="3" key="1">
    <citation type="submission" date="2015-07" db="EMBL/GenBank/DDBJ databases">
        <title>MeaNS - Measles Nucleotide Surveillance Program.</title>
        <authorList>
            <person name="Tran T."/>
            <person name="Druce J."/>
        </authorList>
    </citation>
    <scope>NUCLEOTIDE SEQUENCE</scope>
    <source>
        <strain evidence="3">SK</strain>
    </source>
</reference>
<dbReference type="PATRIC" id="fig|1409788.3.peg.2850"/>
<dbReference type="EMBL" id="LGIA01000162">
    <property type="protein sequence ID" value="KOH44408.1"/>
    <property type="molecule type" value="Genomic_DNA"/>
</dbReference>
<name>A0A0L8V7S6_9BACT</name>
<keyword evidence="4" id="KW-1185">Reference proteome</keyword>
<feature type="domain" description="CzcB-like barrel-sandwich hybrid" evidence="2">
    <location>
        <begin position="36"/>
        <end position="203"/>
    </location>
</feature>
<sequence length="293" mass="32565">MKLQYLIGMGMLALLSCNNDDGQSDAYGNFETDETIISSELAGKIIDFSVELGDEIHAGDLLAIVDTTQLSLQIKQQHAQQQAVTTKKANLRAQVEVQKEQIQNLSIQQERIHKLFADQAATQQQVDDVDGQMRVLKKQLESLETQFLSINSELAVLDAQLSITRDQLEKSLITSLTSGVVLEKYVELGEMTVPGKAIVKIGDLSELDLRVYVSGAQLPSIRLGQQVEVVIDHNKTENQTMAGEIRWISSEAEFTPKIIQTKEERVKLVYAVKVAVKNDGRLKIGMPGEVRFE</sequence>
<gene>
    <name evidence="3" type="ORF">NC99_27650</name>
</gene>
<accession>A0A0L8V7S6</accession>
<evidence type="ECO:0000313" key="3">
    <source>
        <dbReference type="EMBL" id="KOH44408.1"/>
    </source>
</evidence>
<dbReference type="SUPFAM" id="SSF111369">
    <property type="entry name" value="HlyD-like secretion proteins"/>
    <property type="match status" value="1"/>
</dbReference>
<dbReference type="InterPro" id="IPR058647">
    <property type="entry name" value="BSH_CzcB-like"/>
</dbReference>
<proteinExistence type="predicted"/>
<dbReference type="OrthoDB" id="9778236at2"/>
<evidence type="ECO:0000256" key="1">
    <source>
        <dbReference type="SAM" id="Coils"/>
    </source>
</evidence>
<evidence type="ECO:0000313" key="4">
    <source>
        <dbReference type="Proteomes" id="UP000036958"/>
    </source>
</evidence>
<dbReference type="AlphaFoldDB" id="A0A0L8V7S6"/>
<dbReference type="Gene3D" id="2.40.30.170">
    <property type="match status" value="1"/>
</dbReference>
<dbReference type="GO" id="GO:1990281">
    <property type="term" value="C:efflux pump complex"/>
    <property type="evidence" value="ECO:0007669"/>
    <property type="project" value="TreeGrafter"/>
</dbReference>
<keyword evidence="1" id="KW-0175">Coiled coil</keyword>
<dbReference type="Proteomes" id="UP000036958">
    <property type="component" value="Unassembled WGS sequence"/>
</dbReference>
<protein>
    <recommendedName>
        <fullName evidence="2">CzcB-like barrel-sandwich hybrid domain-containing protein</fullName>
    </recommendedName>
</protein>
<dbReference type="Gene3D" id="2.40.50.100">
    <property type="match status" value="1"/>
</dbReference>
<dbReference type="PROSITE" id="PS51257">
    <property type="entry name" value="PROKAR_LIPOPROTEIN"/>
    <property type="match status" value="1"/>
</dbReference>
<comment type="caution">
    <text evidence="3">The sequence shown here is derived from an EMBL/GenBank/DDBJ whole genome shotgun (WGS) entry which is preliminary data.</text>
</comment>